<feature type="transmembrane region" description="Helical" evidence="1">
    <location>
        <begin position="50"/>
        <end position="75"/>
    </location>
</feature>
<dbReference type="EMBL" id="FOJN01000011">
    <property type="protein sequence ID" value="SFA56979.1"/>
    <property type="molecule type" value="Genomic_DNA"/>
</dbReference>
<proteinExistence type="predicted"/>
<organism evidence="2 3">
    <name type="scientific">Rhodococcoides kroppenstedtii</name>
    <dbReference type="NCBI Taxonomy" id="293050"/>
    <lineage>
        <taxon>Bacteria</taxon>
        <taxon>Bacillati</taxon>
        <taxon>Actinomycetota</taxon>
        <taxon>Actinomycetes</taxon>
        <taxon>Mycobacteriales</taxon>
        <taxon>Nocardiaceae</taxon>
        <taxon>Rhodococcoides</taxon>
    </lineage>
</organism>
<keyword evidence="1" id="KW-0812">Transmembrane</keyword>
<sequence length="83" mass="9027">MPDPDDPRYRRTGLSWRVQAMLWPAFCTIATWVVVIAIDISEDGLNLVGLVAWVLAGVPITVVVVCTLLGGARLFSSRSPCGR</sequence>
<dbReference type="Proteomes" id="UP000182054">
    <property type="component" value="Unassembled WGS sequence"/>
</dbReference>
<dbReference type="GeneID" id="85486625"/>
<name>A0A1I0TYJ0_9NOCA</name>
<protein>
    <submittedName>
        <fullName evidence="2">Uncharacterized protein</fullName>
    </submittedName>
</protein>
<accession>A0A1I0TYJ0</accession>
<gene>
    <name evidence="2" type="ORF">SAMN05444374_11148</name>
</gene>
<evidence type="ECO:0000256" key="1">
    <source>
        <dbReference type="SAM" id="Phobius"/>
    </source>
</evidence>
<dbReference type="AlphaFoldDB" id="A0A1I0TYJ0"/>
<keyword evidence="1" id="KW-1133">Transmembrane helix</keyword>
<evidence type="ECO:0000313" key="3">
    <source>
        <dbReference type="Proteomes" id="UP000182054"/>
    </source>
</evidence>
<reference evidence="2 3" key="1">
    <citation type="submission" date="2016-10" db="EMBL/GenBank/DDBJ databases">
        <authorList>
            <person name="de Groot N.N."/>
        </authorList>
    </citation>
    <scope>NUCLEOTIDE SEQUENCE [LARGE SCALE GENOMIC DNA]</scope>
    <source>
        <strain evidence="2 3">DSM 44908</strain>
    </source>
</reference>
<feature type="transmembrane region" description="Helical" evidence="1">
    <location>
        <begin position="20"/>
        <end position="38"/>
    </location>
</feature>
<evidence type="ECO:0000313" key="2">
    <source>
        <dbReference type="EMBL" id="SFA56979.1"/>
    </source>
</evidence>
<dbReference type="RefSeq" id="WP_139203972.1">
    <property type="nucleotide sequence ID" value="NZ_FOJN01000011.1"/>
</dbReference>
<keyword evidence="1" id="KW-0472">Membrane</keyword>